<comment type="caution">
    <text evidence="5">The sequence shown here is derived from an EMBL/GenBank/DDBJ whole genome shotgun (WGS) entry which is preliminary data.</text>
</comment>
<organism evidence="5 6">
    <name type="scientific">Roseofilum reptotaenium AO1-A</name>
    <dbReference type="NCBI Taxonomy" id="1925591"/>
    <lineage>
        <taxon>Bacteria</taxon>
        <taxon>Bacillati</taxon>
        <taxon>Cyanobacteriota</taxon>
        <taxon>Cyanophyceae</taxon>
        <taxon>Desertifilales</taxon>
        <taxon>Desertifilaceae</taxon>
        <taxon>Roseofilum</taxon>
    </lineage>
</organism>
<dbReference type="Proteomes" id="UP000183940">
    <property type="component" value="Unassembled WGS sequence"/>
</dbReference>
<dbReference type="Pfam" id="PF13416">
    <property type="entry name" value="SBP_bac_8"/>
    <property type="match status" value="1"/>
</dbReference>
<dbReference type="InterPro" id="IPR001188">
    <property type="entry name" value="Sperm_putr-bd"/>
</dbReference>
<protein>
    <recommendedName>
        <fullName evidence="7">Polyamine ABC transporter substrate-binding protein</fullName>
    </recommendedName>
</protein>
<dbReference type="PANTHER" id="PTHR30222">
    <property type="entry name" value="SPERMIDINE/PUTRESCINE-BINDING PERIPLASMIC PROTEIN"/>
    <property type="match status" value="1"/>
</dbReference>
<dbReference type="AlphaFoldDB" id="A0A1L9QMI2"/>
<keyword evidence="6" id="KW-1185">Reference proteome</keyword>
<dbReference type="GO" id="GO:0015846">
    <property type="term" value="P:polyamine transport"/>
    <property type="evidence" value="ECO:0007669"/>
    <property type="project" value="InterPro"/>
</dbReference>
<dbReference type="SUPFAM" id="SSF53850">
    <property type="entry name" value="Periplasmic binding protein-like II"/>
    <property type="match status" value="1"/>
</dbReference>
<dbReference type="Gene3D" id="3.40.190.10">
    <property type="entry name" value="Periplasmic binding protein-like II"/>
    <property type="match status" value="2"/>
</dbReference>
<evidence type="ECO:0000256" key="4">
    <source>
        <dbReference type="ARBA" id="ARBA00022764"/>
    </source>
</evidence>
<dbReference type="PANTHER" id="PTHR30222:SF17">
    <property type="entry name" value="SPERMIDINE_PUTRESCINE-BINDING PERIPLASMIC PROTEIN"/>
    <property type="match status" value="1"/>
</dbReference>
<sequence>MDRRRFLSGSLKTATLALSSLSLSSVLTTGCSPTASLKISILKGSIPATLINELKKGLPESVSLEAIPVSQLDRLFQSLKREPKDSENSVWRSLAFWQTAPSAPDLVTLGDAWLREAIANQLIQPIDTSLLSWDQLPKSWQSLVMRDRQGNLDPNGEVWGVPYSWGTTAIVYRPDKFKSLGWEPTDWSDLWRQELQGQISLLNQPREVIGLTLKSLGYSYNTPDLETIPELLPTLKQLNRQVKFYSSDQYLQPLIEGDSWIALGWSTDILPILNRYKLKAIIPQSGTALWANTWVSPKLSPKNSGIQEWMNQFLNSDLALKLSQFTDTASPLLITTNRESLPTSILQSGVKFPDPSIFANSEFLLPLSEQTQQSYTQLWKQMRSHE</sequence>
<gene>
    <name evidence="5" type="ORF">BI308_19510</name>
</gene>
<dbReference type="GO" id="GO:0019808">
    <property type="term" value="F:polyamine binding"/>
    <property type="evidence" value="ECO:0007669"/>
    <property type="project" value="InterPro"/>
</dbReference>
<accession>A0A1L9QMI2</accession>
<evidence type="ECO:0000313" key="5">
    <source>
        <dbReference type="EMBL" id="OJJ22656.1"/>
    </source>
</evidence>
<reference evidence="5" key="1">
    <citation type="submission" date="2016-10" db="EMBL/GenBank/DDBJ databases">
        <title>CRISPR-Cas defence system in Roseofilum reptotaenium: evidence of a bacteriophage-cyanobacterium arms race in the coral black band disease.</title>
        <authorList>
            <person name="Buerger P."/>
            <person name="Wood-Charlson E.M."/>
            <person name="Weynberg K.D."/>
            <person name="Willis B."/>
            <person name="Van Oppen M.J."/>
        </authorList>
    </citation>
    <scope>NUCLEOTIDE SEQUENCE [LARGE SCALE GENOMIC DNA]</scope>
    <source>
        <strain evidence="5">AO1-A</strain>
    </source>
</reference>
<evidence type="ECO:0008006" key="7">
    <source>
        <dbReference type="Google" id="ProtNLM"/>
    </source>
</evidence>
<dbReference type="GO" id="GO:0042597">
    <property type="term" value="C:periplasmic space"/>
    <property type="evidence" value="ECO:0007669"/>
    <property type="project" value="UniProtKB-SubCell"/>
</dbReference>
<dbReference type="STRING" id="1925591.BI308_19510"/>
<dbReference type="EMBL" id="MLAW01000042">
    <property type="protein sequence ID" value="OJJ22656.1"/>
    <property type="molecule type" value="Genomic_DNA"/>
</dbReference>
<evidence type="ECO:0000256" key="3">
    <source>
        <dbReference type="ARBA" id="ARBA00022729"/>
    </source>
</evidence>
<dbReference type="PROSITE" id="PS51257">
    <property type="entry name" value="PROKAR_LIPOPROTEIN"/>
    <property type="match status" value="1"/>
</dbReference>
<proteinExistence type="predicted"/>
<name>A0A1L9QMI2_9CYAN</name>
<evidence type="ECO:0000313" key="6">
    <source>
        <dbReference type="Proteomes" id="UP000183940"/>
    </source>
</evidence>
<evidence type="ECO:0000256" key="1">
    <source>
        <dbReference type="ARBA" id="ARBA00004418"/>
    </source>
</evidence>
<evidence type="ECO:0000256" key="2">
    <source>
        <dbReference type="ARBA" id="ARBA00022448"/>
    </source>
</evidence>
<keyword evidence="3" id="KW-0732">Signal</keyword>
<dbReference type="InterPro" id="IPR006059">
    <property type="entry name" value="SBP"/>
</dbReference>
<dbReference type="PRINTS" id="PR00909">
    <property type="entry name" value="SPERMDNBNDNG"/>
</dbReference>
<keyword evidence="2" id="KW-0813">Transport</keyword>
<comment type="subcellular location">
    <subcellularLocation>
        <location evidence="1">Periplasm</location>
    </subcellularLocation>
</comment>
<keyword evidence="4" id="KW-0574">Periplasm</keyword>